<sequence length="141" mass="15552">MNPRSQLLDVSASPGQSSTGAARRADAPVSPMPHSGAAAEPVSRWHAPPQERRELLRLLLVAWMVTKRGRGENPSRVTTRGPQHRFSRPRAPAHRRSVSALQRPAIGAAERDLRRPRHRGPPPPAGRHPATVQTQLPRHRS</sequence>
<keyword evidence="3" id="KW-1185">Reference proteome</keyword>
<evidence type="ECO:0000313" key="3">
    <source>
        <dbReference type="Proteomes" id="UP001066276"/>
    </source>
</evidence>
<evidence type="ECO:0000313" key="2">
    <source>
        <dbReference type="EMBL" id="KAJ1105555.1"/>
    </source>
</evidence>
<proteinExistence type="predicted"/>
<organism evidence="2 3">
    <name type="scientific">Pleurodeles waltl</name>
    <name type="common">Iberian ribbed newt</name>
    <dbReference type="NCBI Taxonomy" id="8319"/>
    <lineage>
        <taxon>Eukaryota</taxon>
        <taxon>Metazoa</taxon>
        <taxon>Chordata</taxon>
        <taxon>Craniata</taxon>
        <taxon>Vertebrata</taxon>
        <taxon>Euteleostomi</taxon>
        <taxon>Amphibia</taxon>
        <taxon>Batrachia</taxon>
        <taxon>Caudata</taxon>
        <taxon>Salamandroidea</taxon>
        <taxon>Salamandridae</taxon>
        <taxon>Pleurodelinae</taxon>
        <taxon>Pleurodeles</taxon>
    </lineage>
</organism>
<dbReference type="AlphaFoldDB" id="A0AAV7MP77"/>
<name>A0AAV7MP77_PLEWA</name>
<feature type="compositionally biased region" description="Basic residues" evidence="1">
    <location>
        <begin position="82"/>
        <end position="97"/>
    </location>
</feature>
<reference evidence="2" key="1">
    <citation type="journal article" date="2022" name="bioRxiv">
        <title>Sequencing and chromosome-scale assembly of the giantPleurodeles waltlgenome.</title>
        <authorList>
            <person name="Brown T."/>
            <person name="Elewa A."/>
            <person name="Iarovenko S."/>
            <person name="Subramanian E."/>
            <person name="Araus A.J."/>
            <person name="Petzold A."/>
            <person name="Susuki M."/>
            <person name="Suzuki K.-i.T."/>
            <person name="Hayashi T."/>
            <person name="Toyoda A."/>
            <person name="Oliveira C."/>
            <person name="Osipova E."/>
            <person name="Leigh N.D."/>
            <person name="Simon A."/>
            <person name="Yun M.H."/>
        </authorList>
    </citation>
    <scope>NUCLEOTIDE SEQUENCE</scope>
    <source>
        <strain evidence="2">20211129_DDA</strain>
        <tissue evidence="2">Liver</tissue>
    </source>
</reference>
<dbReference type="EMBL" id="JANPWB010000013">
    <property type="protein sequence ID" value="KAJ1105555.1"/>
    <property type="molecule type" value="Genomic_DNA"/>
</dbReference>
<dbReference type="Proteomes" id="UP001066276">
    <property type="component" value="Chromosome 9"/>
</dbReference>
<feature type="region of interest" description="Disordered" evidence="1">
    <location>
        <begin position="66"/>
        <end position="141"/>
    </location>
</feature>
<feature type="compositionally biased region" description="Polar residues" evidence="1">
    <location>
        <begin position="131"/>
        <end position="141"/>
    </location>
</feature>
<gene>
    <name evidence="2" type="ORF">NDU88_002960</name>
</gene>
<comment type="caution">
    <text evidence="2">The sequence shown here is derived from an EMBL/GenBank/DDBJ whole genome shotgun (WGS) entry which is preliminary data.</text>
</comment>
<protein>
    <submittedName>
        <fullName evidence="2">Uncharacterized protein</fullName>
    </submittedName>
</protein>
<accession>A0AAV7MP77</accession>
<feature type="region of interest" description="Disordered" evidence="1">
    <location>
        <begin position="1"/>
        <end position="48"/>
    </location>
</feature>
<evidence type="ECO:0000256" key="1">
    <source>
        <dbReference type="SAM" id="MobiDB-lite"/>
    </source>
</evidence>